<proteinExistence type="inferred from homology"/>
<evidence type="ECO:0000256" key="2">
    <source>
        <dbReference type="ARBA" id="ARBA00022679"/>
    </source>
</evidence>
<dbReference type="Gene3D" id="3.20.170.30">
    <property type="match status" value="1"/>
</dbReference>
<dbReference type="InterPro" id="IPR042081">
    <property type="entry name" value="RNA_2'-PTrans_C"/>
</dbReference>
<dbReference type="InterPro" id="IPR022928">
    <property type="entry name" value="RNA_2'-PTrans_KptA"/>
</dbReference>
<dbReference type="EC" id="2.7.1.-" evidence="5"/>
<dbReference type="PANTHER" id="PTHR12684">
    <property type="entry name" value="PUTATIVE PHOSPHOTRANSFERASE"/>
    <property type="match status" value="1"/>
</dbReference>
<dbReference type="EMBL" id="JBHTLH010000019">
    <property type="protein sequence ID" value="MFD1125167.1"/>
    <property type="molecule type" value="Genomic_DNA"/>
</dbReference>
<dbReference type="HAMAP" id="MF_00299">
    <property type="entry name" value="KptA"/>
    <property type="match status" value="1"/>
</dbReference>
<comment type="similarity">
    <text evidence="1 5">Belongs to the KptA/TPT1 family.</text>
</comment>
<gene>
    <name evidence="5" type="primary">kptA</name>
    <name evidence="6" type="ORF">ACFQ22_07350</name>
</gene>
<keyword evidence="3 5" id="KW-0520">NAD</keyword>
<name>A0ABW3PI47_9LACO</name>
<dbReference type="RefSeq" id="WP_121978089.1">
    <property type="nucleotide sequence ID" value="NZ_JBHTLH010000019.1"/>
</dbReference>
<evidence type="ECO:0000256" key="3">
    <source>
        <dbReference type="ARBA" id="ARBA00023027"/>
    </source>
</evidence>
<dbReference type="InterPro" id="IPR042080">
    <property type="entry name" value="RNA_2'-PTrans_N"/>
</dbReference>
<reference evidence="7" key="1">
    <citation type="journal article" date="2019" name="Int. J. Syst. Evol. Microbiol.">
        <title>The Global Catalogue of Microorganisms (GCM) 10K type strain sequencing project: providing services to taxonomists for standard genome sequencing and annotation.</title>
        <authorList>
            <consortium name="The Broad Institute Genomics Platform"/>
            <consortium name="The Broad Institute Genome Sequencing Center for Infectious Disease"/>
            <person name="Wu L."/>
            <person name="Ma J."/>
        </authorList>
    </citation>
    <scope>NUCLEOTIDE SEQUENCE [LARGE SCALE GENOMIC DNA]</scope>
    <source>
        <strain evidence="7">CCUG 71848</strain>
    </source>
</reference>
<dbReference type="SUPFAM" id="SSF56399">
    <property type="entry name" value="ADP-ribosylation"/>
    <property type="match status" value="1"/>
</dbReference>
<organism evidence="6 7">
    <name type="scientific">Lentilactobacillus raoultii</name>
    <dbReference type="NCBI Taxonomy" id="1987503"/>
    <lineage>
        <taxon>Bacteria</taxon>
        <taxon>Bacillati</taxon>
        <taxon>Bacillota</taxon>
        <taxon>Bacilli</taxon>
        <taxon>Lactobacillales</taxon>
        <taxon>Lactobacillaceae</taxon>
        <taxon>Lentilactobacillus</taxon>
    </lineage>
</organism>
<sequence>MDHRLTRLSKRLSFILRHHPEKIGIKLDQYGRTDLANLIQQFNRHYGTPISRSTIEEIIRQSDKQRYAIEGATIRALYGHSVPVKPLTPPQMPPVYLYHGTSHAAAKLIETEGLKKMDRDFVHLSANPQMAIQVGQRRDPHPVVFKVAAQAAAHHQFLFYPTKSGVWLVDSMPAQFLTRL</sequence>
<dbReference type="InterPro" id="IPR002745">
    <property type="entry name" value="Ptrans_KptA/Tpt1"/>
</dbReference>
<evidence type="ECO:0000256" key="5">
    <source>
        <dbReference type="HAMAP-Rule" id="MF_00299"/>
    </source>
</evidence>
<evidence type="ECO:0000313" key="6">
    <source>
        <dbReference type="EMBL" id="MFD1125167.1"/>
    </source>
</evidence>
<evidence type="ECO:0000256" key="4">
    <source>
        <dbReference type="ARBA" id="ARBA00025212"/>
    </source>
</evidence>
<dbReference type="Gene3D" id="1.10.10.970">
    <property type="entry name" value="RNA 2'-phosphotransferase, Tpt1/KptA family, N-terminal domain"/>
    <property type="match status" value="1"/>
</dbReference>
<keyword evidence="7" id="KW-1185">Reference proteome</keyword>
<dbReference type="Proteomes" id="UP001597156">
    <property type="component" value="Unassembled WGS sequence"/>
</dbReference>
<keyword evidence="2 5" id="KW-0808">Transferase</keyword>
<comment type="caution">
    <text evidence="6">The sequence shown here is derived from an EMBL/GenBank/DDBJ whole genome shotgun (WGS) entry which is preliminary data.</text>
</comment>
<evidence type="ECO:0000256" key="1">
    <source>
        <dbReference type="ARBA" id="ARBA00009836"/>
    </source>
</evidence>
<protein>
    <recommendedName>
        <fullName evidence="5">Probable RNA 2'-phosphotransferase</fullName>
        <ecNumber evidence="5">2.7.1.-</ecNumber>
    </recommendedName>
</protein>
<comment type="function">
    <text evidence="4 5">Removes the 2'-phosphate from RNA via an intermediate in which the phosphate is ADP-ribosylated by NAD followed by a presumed transesterification to release the RNA and generate ADP-ribose 1''-2''-cyclic phosphate (APPR&gt;P). May function as an ADP-ribosylase.</text>
</comment>
<evidence type="ECO:0000313" key="7">
    <source>
        <dbReference type="Proteomes" id="UP001597156"/>
    </source>
</evidence>
<dbReference type="PANTHER" id="PTHR12684:SF2">
    <property type="entry name" value="TRNA 2'-PHOSPHOTRANSFERASE 1"/>
    <property type="match status" value="1"/>
</dbReference>
<accession>A0ABW3PI47</accession>
<dbReference type="Pfam" id="PF01885">
    <property type="entry name" value="PTS_2-RNA"/>
    <property type="match status" value="1"/>
</dbReference>